<keyword evidence="3" id="KW-1185">Reference proteome</keyword>
<organism evidence="2 3">
    <name type="scientific">Dermatophagoides farinae</name>
    <name type="common">American house dust mite</name>
    <dbReference type="NCBI Taxonomy" id="6954"/>
    <lineage>
        <taxon>Eukaryota</taxon>
        <taxon>Metazoa</taxon>
        <taxon>Ecdysozoa</taxon>
        <taxon>Arthropoda</taxon>
        <taxon>Chelicerata</taxon>
        <taxon>Arachnida</taxon>
        <taxon>Acari</taxon>
        <taxon>Acariformes</taxon>
        <taxon>Sarcoptiformes</taxon>
        <taxon>Astigmata</taxon>
        <taxon>Psoroptidia</taxon>
        <taxon>Analgoidea</taxon>
        <taxon>Pyroglyphidae</taxon>
        <taxon>Dermatophagoidinae</taxon>
        <taxon>Dermatophagoides</taxon>
    </lineage>
</organism>
<sequence length="523" mass="60054">MYIIIVDGQNFLKFFLLATLIFNNNIYLHSASRIRNNYRSGIVGGSGVGGGGLYRRNFQLDKFQLDPNFSLTSPGYETSSSSSSSLALSYPNSQFYSEFLPDNRNLLTMLSNPLTSPMMSQNHRYMIKTPERDLHYATILKQQEQATIRHPFQAFQVAKDQAHMRGHMLRSSLQTSDDDVYEVESAPVMKATSPYQFSPFNTQFNNYRSSPASSMTNRYRLPSSYHHINSHHSFNHHPLSQPQHFFQPQESSQTPIELPSISMSFDPTPYHNNHHHHQQQQQQQHPHQQLPIEAYTTTSAATMFNTQPQILQRRWPQKRFSNWVDFNHENGKESRSKELTTSIRVAPAVDHSYQYQNNYHYQQQQPNYQYEMEPETKNLFMTIGIDQGNVDGGSGGGGSNDYQDSFETSASQQQQKIYNTQSDNQKNNQSKSILATAATTPAANHQHQQQRQQQKRTKNHHHEEQKQDNNVDPTSSWLDMGAYSATKGEFGWFTDTPVIVGNSHQNQPVSLLSTETKYLIKNE</sequence>
<feature type="compositionally biased region" description="Polar residues" evidence="1">
    <location>
        <begin position="402"/>
        <end position="414"/>
    </location>
</feature>
<feature type="compositionally biased region" description="Polar residues" evidence="1">
    <location>
        <begin position="238"/>
        <end position="265"/>
    </location>
</feature>
<reference evidence="2" key="2">
    <citation type="journal article" date="2022" name="Res Sq">
        <title>Comparative Genomics Reveals Insights into the Divergent Evolution of Astigmatic Mites and Household Pest Adaptations.</title>
        <authorList>
            <person name="Xiong Q."/>
            <person name="Wan A.T.-Y."/>
            <person name="Liu X.-Y."/>
            <person name="Fung C.S.-H."/>
            <person name="Xiao X."/>
            <person name="Malainual N."/>
            <person name="Hou J."/>
            <person name="Wang L."/>
            <person name="Wang M."/>
            <person name="Yang K."/>
            <person name="Cui Y."/>
            <person name="Leung E."/>
            <person name="Nong W."/>
            <person name="Shin S.-K."/>
            <person name="Au S."/>
            <person name="Jeong K.Y."/>
            <person name="Chew F.T."/>
            <person name="Hui J."/>
            <person name="Leung T.F."/>
            <person name="Tungtrongchitr A."/>
            <person name="Zhong N."/>
            <person name="Liu Z."/>
            <person name="Tsui S."/>
        </authorList>
    </citation>
    <scope>NUCLEOTIDE SEQUENCE</scope>
    <source>
        <strain evidence="2">Derf</strain>
        <tissue evidence="2">Whole organism</tissue>
    </source>
</reference>
<reference evidence="2" key="1">
    <citation type="submission" date="2013-05" db="EMBL/GenBank/DDBJ databases">
        <authorList>
            <person name="Yim A.K.Y."/>
            <person name="Chan T.F."/>
            <person name="Ji K.M."/>
            <person name="Liu X.Y."/>
            <person name="Zhou J.W."/>
            <person name="Li R.Q."/>
            <person name="Yang K.Y."/>
            <person name="Li J."/>
            <person name="Li M."/>
            <person name="Law P.T.W."/>
            <person name="Wu Y.L."/>
            <person name="Cai Z.L."/>
            <person name="Qin H."/>
            <person name="Bao Y."/>
            <person name="Leung R.K.K."/>
            <person name="Ng P.K.S."/>
            <person name="Zou J."/>
            <person name="Zhong X.J."/>
            <person name="Ran P.X."/>
            <person name="Zhong N.S."/>
            <person name="Liu Z.G."/>
            <person name="Tsui S.K.W."/>
        </authorList>
    </citation>
    <scope>NUCLEOTIDE SEQUENCE</scope>
    <source>
        <strain evidence="2">Derf</strain>
        <tissue evidence="2">Whole organism</tissue>
    </source>
</reference>
<gene>
    <name evidence="2" type="ORF">DERF_001250</name>
</gene>
<dbReference type="Proteomes" id="UP000790347">
    <property type="component" value="Unassembled WGS sequence"/>
</dbReference>
<evidence type="ECO:0000313" key="3">
    <source>
        <dbReference type="Proteomes" id="UP000790347"/>
    </source>
</evidence>
<proteinExistence type="predicted"/>
<feature type="region of interest" description="Disordered" evidence="1">
    <location>
        <begin position="226"/>
        <end position="288"/>
    </location>
</feature>
<dbReference type="AlphaFoldDB" id="A0A922IDA9"/>
<feature type="region of interest" description="Disordered" evidence="1">
    <location>
        <begin position="385"/>
        <end position="414"/>
    </location>
</feature>
<evidence type="ECO:0000313" key="2">
    <source>
        <dbReference type="EMBL" id="KAH9527219.1"/>
    </source>
</evidence>
<feature type="compositionally biased region" description="Low complexity" evidence="1">
    <location>
        <begin position="279"/>
        <end position="288"/>
    </location>
</feature>
<accession>A0A922IDA9</accession>
<protein>
    <submittedName>
        <fullName evidence="2">Uncharacterized protein</fullName>
    </submittedName>
</protein>
<comment type="caution">
    <text evidence="2">The sequence shown here is derived from an EMBL/GenBank/DDBJ whole genome shotgun (WGS) entry which is preliminary data.</text>
</comment>
<feature type="compositionally biased region" description="Gly residues" evidence="1">
    <location>
        <begin position="390"/>
        <end position="399"/>
    </location>
</feature>
<dbReference type="EMBL" id="ASGP02000001">
    <property type="protein sequence ID" value="KAH9527219.1"/>
    <property type="molecule type" value="Genomic_DNA"/>
</dbReference>
<evidence type="ECO:0000256" key="1">
    <source>
        <dbReference type="SAM" id="MobiDB-lite"/>
    </source>
</evidence>
<feature type="region of interest" description="Disordered" evidence="1">
    <location>
        <begin position="439"/>
        <end position="476"/>
    </location>
</feature>
<name>A0A922IDA9_DERFA</name>